<protein>
    <submittedName>
        <fullName evidence="1">Uncharacterized protein</fullName>
    </submittedName>
</protein>
<dbReference type="AlphaFoldDB" id="A0A1S1NGR0"/>
<evidence type="ECO:0000313" key="4">
    <source>
        <dbReference type="Proteomes" id="UP000238296"/>
    </source>
</evidence>
<name>A0A1S1NGR0_9MYCO</name>
<dbReference type="EMBL" id="PPEA01000583">
    <property type="protein sequence ID" value="PQM45830.1"/>
    <property type="molecule type" value="Genomic_DNA"/>
</dbReference>
<evidence type="ECO:0000313" key="3">
    <source>
        <dbReference type="Proteomes" id="UP000179734"/>
    </source>
</evidence>
<dbReference type="Proteomes" id="UP000179734">
    <property type="component" value="Unassembled WGS sequence"/>
</dbReference>
<evidence type="ECO:0000313" key="1">
    <source>
        <dbReference type="EMBL" id="OHV01314.1"/>
    </source>
</evidence>
<evidence type="ECO:0000313" key="2">
    <source>
        <dbReference type="EMBL" id="PQM45830.1"/>
    </source>
</evidence>
<reference evidence="2" key="3">
    <citation type="submission" date="2018-01" db="EMBL/GenBank/DDBJ databases">
        <authorList>
            <person name="Gaut B.S."/>
            <person name="Morton B.R."/>
            <person name="Clegg M.T."/>
            <person name="Duvall M.R."/>
        </authorList>
    </citation>
    <scope>NUCLEOTIDE SEQUENCE</scope>
    <source>
        <strain evidence="2">ATCC BAA-2683</strain>
    </source>
</reference>
<dbReference type="RefSeq" id="WP_071028008.1">
    <property type="nucleotide sequence ID" value="NZ_MLQM01000100.1"/>
</dbReference>
<reference evidence="1 3" key="1">
    <citation type="submission" date="2016-10" db="EMBL/GenBank/DDBJ databases">
        <title>Genome sequence of Mycobacterium talmonii.</title>
        <authorList>
            <person name="Greninger A.L."/>
            <person name="Elliott B."/>
            <person name="Vasireddy S."/>
            <person name="Vasireddy R."/>
        </authorList>
    </citation>
    <scope>NUCLEOTIDE SEQUENCE [LARGE SCALE GENOMIC DNA]</scope>
    <source>
        <strain evidence="1">MO-5499</strain>
        <strain evidence="3">NE-TNMC-100812</strain>
    </source>
</reference>
<organism evidence="1 3">
    <name type="scientific">Mycobacterium talmoniae</name>
    <dbReference type="NCBI Taxonomy" id="1858794"/>
    <lineage>
        <taxon>Bacteria</taxon>
        <taxon>Bacillati</taxon>
        <taxon>Actinomycetota</taxon>
        <taxon>Actinomycetes</taxon>
        <taxon>Mycobacteriales</taxon>
        <taxon>Mycobacteriaceae</taxon>
        <taxon>Mycobacterium</taxon>
    </lineage>
</organism>
<gene>
    <name evidence="1" type="ORF">BKN37_17130</name>
    <name evidence="2" type="ORF">C1Y40_04005</name>
</gene>
<accession>A0A1S1NGR0</accession>
<sequence length="104" mass="11604">MADAQQVQNDIAGTNVNGDPEWWRLVLARHDRNIGDIVNDPNRGPWNSTHNGKQYPGTYDAFDQIVTTAEQIAWTHVFSDGVKRDAGDVLIALGEWLVKQGAFK</sequence>
<proteinExistence type="predicted"/>
<dbReference type="EMBL" id="MLQM01000100">
    <property type="protein sequence ID" value="OHV01314.1"/>
    <property type="molecule type" value="Genomic_DNA"/>
</dbReference>
<reference evidence="2 4" key="2">
    <citation type="journal article" date="2017" name="Int. J. Syst. Evol. Microbiol.">
        <title>Mycobacterium talmoniae sp. nov., a slowly growing mycobacterium isolated from human respiratory samples.</title>
        <authorList>
            <person name="Davidson R.M."/>
            <person name="DeGroote M.A."/>
            <person name="Marola J.L."/>
            <person name="Buss S."/>
            <person name="Jones V."/>
            <person name="McNeil M.R."/>
            <person name="Freifeld A.G."/>
            <person name="Elaine Epperson L."/>
            <person name="Hasan N.A."/>
            <person name="Jackson M."/>
            <person name="Iwen P.C."/>
            <person name="Salfinger M."/>
            <person name="Strong M."/>
        </authorList>
    </citation>
    <scope>NUCLEOTIDE SEQUENCE [LARGE SCALE GENOMIC DNA]</scope>
    <source>
        <strain evidence="2 4">ATCC BAA-2683</strain>
    </source>
</reference>
<dbReference type="Proteomes" id="UP000238296">
    <property type="component" value="Unassembled WGS sequence"/>
</dbReference>
<comment type="caution">
    <text evidence="1">The sequence shown here is derived from an EMBL/GenBank/DDBJ whole genome shotgun (WGS) entry which is preliminary data.</text>
</comment>
<keyword evidence="3" id="KW-1185">Reference proteome</keyword>